<dbReference type="GO" id="GO:0000155">
    <property type="term" value="F:phosphorelay sensor kinase activity"/>
    <property type="evidence" value="ECO:0007669"/>
    <property type="project" value="InterPro"/>
</dbReference>
<keyword evidence="7" id="KW-1185">Reference proteome</keyword>
<dbReference type="GO" id="GO:0016020">
    <property type="term" value="C:membrane"/>
    <property type="evidence" value="ECO:0007669"/>
    <property type="project" value="InterPro"/>
</dbReference>
<proteinExistence type="predicted"/>
<evidence type="ECO:0008006" key="8">
    <source>
        <dbReference type="Google" id="ProtNLM"/>
    </source>
</evidence>
<accession>A0A6S7B6Q3</accession>
<dbReference type="Pfam" id="PF02518">
    <property type="entry name" value="HATPase_c"/>
    <property type="match status" value="1"/>
</dbReference>
<dbReference type="NCBIfam" id="TIGR00229">
    <property type="entry name" value="sensory_box"/>
    <property type="match status" value="1"/>
</dbReference>
<keyword evidence="3" id="KW-0902">Two-component regulatory system</keyword>
<dbReference type="InterPro" id="IPR036890">
    <property type="entry name" value="HATPase_C_sf"/>
</dbReference>
<keyword evidence="1" id="KW-0808">Transferase</keyword>
<feature type="domain" description="Histidine kinase" evidence="4">
    <location>
        <begin position="176"/>
        <end position="376"/>
    </location>
</feature>
<dbReference type="Gene3D" id="3.30.565.10">
    <property type="entry name" value="Histidine kinase-like ATPase, C-terminal domain"/>
    <property type="match status" value="1"/>
</dbReference>
<dbReference type="InterPro" id="IPR003594">
    <property type="entry name" value="HATPase_dom"/>
</dbReference>
<dbReference type="InterPro" id="IPR005467">
    <property type="entry name" value="His_kinase_dom"/>
</dbReference>
<protein>
    <recommendedName>
        <fullName evidence="8">Histidine kinase</fullName>
    </recommendedName>
</protein>
<evidence type="ECO:0000256" key="1">
    <source>
        <dbReference type="ARBA" id="ARBA00022679"/>
    </source>
</evidence>
<evidence type="ECO:0000313" key="6">
    <source>
        <dbReference type="EMBL" id="CAB3789952.1"/>
    </source>
</evidence>
<keyword evidence="2" id="KW-0418">Kinase</keyword>
<dbReference type="EMBL" id="CADIKM010000012">
    <property type="protein sequence ID" value="CAB3789952.1"/>
    <property type="molecule type" value="Genomic_DNA"/>
</dbReference>
<dbReference type="InterPro" id="IPR000014">
    <property type="entry name" value="PAS"/>
</dbReference>
<dbReference type="CDD" id="cd00130">
    <property type="entry name" value="PAS"/>
    <property type="match status" value="1"/>
</dbReference>
<dbReference type="Gene3D" id="1.20.5.1930">
    <property type="match status" value="1"/>
</dbReference>
<dbReference type="InterPro" id="IPR011712">
    <property type="entry name" value="Sig_transdc_His_kin_sub3_dim/P"/>
</dbReference>
<organism evidence="6 7">
    <name type="scientific">Pararobbsia alpina</name>
    <dbReference type="NCBI Taxonomy" id="621374"/>
    <lineage>
        <taxon>Bacteria</taxon>
        <taxon>Pseudomonadati</taxon>
        <taxon>Pseudomonadota</taxon>
        <taxon>Betaproteobacteria</taxon>
        <taxon>Burkholderiales</taxon>
        <taxon>Burkholderiaceae</taxon>
        <taxon>Pararobbsia</taxon>
    </lineage>
</organism>
<gene>
    <name evidence="6" type="ORF">LMG28138_02879</name>
</gene>
<dbReference type="SUPFAM" id="SSF55874">
    <property type="entry name" value="ATPase domain of HSP90 chaperone/DNA topoisomerase II/histidine kinase"/>
    <property type="match status" value="1"/>
</dbReference>
<dbReference type="GO" id="GO:0046983">
    <property type="term" value="F:protein dimerization activity"/>
    <property type="evidence" value="ECO:0007669"/>
    <property type="project" value="InterPro"/>
</dbReference>
<sequence>MDASQPERRQLKLRDLTEAMRKLGIAVRLDEPQTGCVPDARGAALAIVSPDGSFLSVNRSAATLLGYASGELVGRQLLALAPEANRVALGMQLSVESASEFRSFSTMLMGRAGRPLRLTLHQQRIAAEHEKDRAQLTLFEEPLESDAPANGSTVAGADARDRLTYLMMGQQIERQRLAADLHDGLGQALTLIKLMVEDARMRLGRGKTEDVEQQLDATVLQIRDTIGEMRQICDELRPLALERLGLPAALSTLCRRVERSAEKLVVTFHFDVDDRDVPEHLKADIFRVAQEALNNTVKHAQASEVRLDFQRTHASLLLTIQDNGIGYDTRPLPPDEMSLAGLGLVGMQQRVESQGGLLSVHSSGVSGTVVSASWVL</sequence>
<dbReference type="PANTHER" id="PTHR24421">
    <property type="entry name" value="NITRATE/NITRITE SENSOR PROTEIN NARX-RELATED"/>
    <property type="match status" value="1"/>
</dbReference>
<dbReference type="PROSITE" id="PS50112">
    <property type="entry name" value="PAS"/>
    <property type="match status" value="1"/>
</dbReference>
<dbReference type="CDD" id="cd16917">
    <property type="entry name" value="HATPase_UhpB-NarQ-NarX-like"/>
    <property type="match status" value="1"/>
</dbReference>
<dbReference type="InterPro" id="IPR050482">
    <property type="entry name" value="Sensor_HK_TwoCompSys"/>
</dbReference>
<dbReference type="RefSeq" id="WP_175105436.1">
    <property type="nucleotide sequence ID" value="NZ_CADIKM010000012.1"/>
</dbReference>
<dbReference type="AlphaFoldDB" id="A0A6S7B6Q3"/>
<name>A0A6S7B6Q3_9BURK</name>
<evidence type="ECO:0000259" key="4">
    <source>
        <dbReference type="PROSITE" id="PS50109"/>
    </source>
</evidence>
<dbReference type="Gene3D" id="3.30.450.20">
    <property type="entry name" value="PAS domain"/>
    <property type="match status" value="1"/>
</dbReference>
<evidence type="ECO:0000256" key="3">
    <source>
        <dbReference type="ARBA" id="ARBA00023012"/>
    </source>
</evidence>
<dbReference type="InterPro" id="IPR013656">
    <property type="entry name" value="PAS_4"/>
</dbReference>
<dbReference type="Proteomes" id="UP000494115">
    <property type="component" value="Unassembled WGS sequence"/>
</dbReference>
<dbReference type="PROSITE" id="PS50109">
    <property type="entry name" value="HIS_KIN"/>
    <property type="match status" value="1"/>
</dbReference>
<dbReference type="InterPro" id="IPR035965">
    <property type="entry name" value="PAS-like_dom_sf"/>
</dbReference>
<reference evidence="6 7" key="1">
    <citation type="submission" date="2020-04" db="EMBL/GenBank/DDBJ databases">
        <authorList>
            <person name="De Canck E."/>
        </authorList>
    </citation>
    <scope>NUCLEOTIDE SEQUENCE [LARGE SCALE GENOMIC DNA]</scope>
    <source>
        <strain evidence="6 7">LMG 28138</strain>
    </source>
</reference>
<evidence type="ECO:0000313" key="7">
    <source>
        <dbReference type="Proteomes" id="UP000494115"/>
    </source>
</evidence>
<evidence type="ECO:0000256" key="2">
    <source>
        <dbReference type="ARBA" id="ARBA00022777"/>
    </source>
</evidence>
<evidence type="ECO:0000259" key="5">
    <source>
        <dbReference type="PROSITE" id="PS50112"/>
    </source>
</evidence>
<dbReference type="Pfam" id="PF08448">
    <property type="entry name" value="PAS_4"/>
    <property type="match status" value="1"/>
</dbReference>
<feature type="domain" description="PAS" evidence="5">
    <location>
        <begin position="45"/>
        <end position="78"/>
    </location>
</feature>
<dbReference type="Pfam" id="PF07730">
    <property type="entry name" value="HisKA_3"/>
    <property type="match status" value="1"/>
</dbReference>
<dbReference type="SUPFAM" id="SSF55785">
    <property type="entry name" value="PYP-like sensor domain (PAS domain)"/>
    <property type="match status" value="1"/>
</dbReference>